<evidence type="ECO:0000313" key="2">
    <source>
        <dbReference type="EMBL" id="PIY96501.1"/>
    </source>
</evidence>
<feature type="transmembrane region" description="Helical" evidence="1">
    <location>
        <begin position="12"/>
        <end position="32"/>
    </location>
</feature>
<keyword evidence="1" id="KW-0812">Transmembrane</keyword>
<evidence type="ECO:0000313" key="3">
    <source>
        <dbReference type="Proteomes" id="UP000230238"/>
    </source>
</evidence>
<organism evidence="2 3">
    <name type="scientific">Candidatus Jorgensenbacteria bacterium CG_4_10_14_0_8_um_filter_39_13</name>
    <dbReference type="NCBI Taxonomy" id="1974589"/>
    <lineage>
        <taxon>Bacteria</taxon>
        <taxon>Candidatus Joergenseniibacteriota</taxon>
    </lineage>
</organism>
<protein>
    <submittedName>
        <fullName evidence="2">Uncharacterized protein</fullName>
    </submittedName>
</protein>
<dbReference type="Proteomes" id="UP000230238">
    <property type="component" value="Unassembled WGS sequence"/>
</dbReference>
<keyword evidence="1" id="KW-1133">Transmembrane helix</keyword>
<comment type="caution">
    <text evidence="2">The sequence shown here is derived from an EMBL/GenBank/DDBJ whole genome shotgun (WGS) entry which is preliminary data.</text>
</comment>
<sequence length="60" mass="6650">MKKRIFNQEKILGMAVILLAVLIASGILFFGFNAKIGPETARALVPFCNPNKGTYYNKDC</sequence>
<name>A0A2M7RJ63_9BACT</name>
<proteinExistence type="predicted"/>
<dbReference type="EMBL" id="PFME01000006">
    <property type="protein sequence ID" value="PIY96501.1"/>
    <property type="molecule type" value="Genomic_DNA"/>
</dbReference>
<evidence type="ECO:0000256" key="1">
    <source>
        <dbReference type="SAM" id="Phobius"/>
    </source>
</evidence>
<dbReference type="AlphaFoldDB" id="A0A2M7RJ63"/>
<reference evidence="3" key="1">
    <citation type="submission" date="2017-09" db="EMBL/GenBank/DDBJ databases">
        <title>Depth-based differentiation of microbial function through sediment-hosted aquifers and enrichment of novel symbionts in the deep terrestrial subsurface.</title>
        <authorList>
            <person name="Probst A.J."/>
            <person name="Ladd B."/>
            <person name="Jarett J.K."/>
            <person name="Geller-Mcgrath D.E."/>
            <person name="Sieber C.M.K."/>
            <person name="Emerson J.B."/>
            <person name="Anantharaman K."/>
            <person name="Thomas B.C."/>
            <person name="Malmstrom R."/>
            <person name="Stieglmeier M."/>
            <person name="Klingl A."/>
            <person name="Woyke T."/>
            <person name="Ryan C.M."/>
            <person name="Banfield J.F."/>
        </authorList>
    </citation>
    <scope>NUCLEOTIDE SEQUENCE [LARGE SCALE GENOMIC DNA]</scope>
</reference>
<keyword evidence="1" id="KW-0472">Membrane</keyword>
<feature type="non-terminal residue" evidence="2">
    <location>
        <position position="60"/>
    </location>
</feature>
<accession>A0A2M7RJ63</accession>
<gene>
    <name evidence="2" type="ORF">COY65_00490</name>
</gene>